<evidence type="ECO:0000313" key="7">
    <source>
        <dbReference type="Proteomes" id="UP001159427"/>
    </source>
</evidence>
<dbReference type="PANTHER" id="PTHR43435">
    <property type="entry name" value="RIBULOKINASE"/>
    <property type="match status" value="1"/>
</dbReference>
<evidence type="ECO:0000256" key="2">
    <source>
        <dbReference type="ARBA" id="ARBA00022679"/>
    </source>
</evidence>
<comment type="caution">
    <text evidence="6">The sequence shown here is derived from an EMBL/GenBank/DDBJ whole genome shotgun (WGS) entry which is preliminary data.</text>
</comment>
<dbReference type="CDD" id="cd07782">
    <property type="entry name" value="ASKHA_NBD_FGGY_D-RBK"/>
    <property type="match status" value="1"/>
</dbReference>
<feature type="domain" description="Carbohydrate kinase FGGY C-terminal" evidence="5">
    <location>
        <begin position="296"/>
        <end position="506"/>
    </location>
</feature>
<keyword evidence="7" id="KW-1185">Reference proteome</keyword>
<dbReference type="NCBIfam" id="TIGR01315">
    <property type="entry name" value="5C_CHO_kinase"/>
    <property type="match status" value="1"/>
</dbReference>
<protein>
    <recommendedName>
        <fullName evidence="8">FGGY carbohydrate kinase domain-containing protein</fullName>
    </recommendedName>
</protein>
<sequence length="560" mass="60819">MVETYYIGVDVGTASVRAALVSSNGKIVSSAIRPLKIWKSQPNYFEQSSEDIWGNVCTVVKEVSSSISSDKDFIQKIKGIGFDATCSLVALDSAGDPVTVSPTQDNQRNVIMWLDHRAIDQAQRINDTKHEVLSYVGGSISPEMEMSKLLWLKENLPVKCWKKCDLFLELPEFLTDRATDNPTRSMCSLVCKFNYMGHNSQLHEGSSNSGWVDSFLKIIGLEDLVDTEYSKLGCKVSSGGEPVGNGLTLRAANDLGLWEGMPVGTSLIDAHAGGLGVIGADLSLLLGENVPLTSRLAIICGTSSCHMAISQEPVFVPGVWGPYYSAMVPGLWVNEGGQSVTGKLIDHVIETHVAYPELKEKTEKSGSSIYEELNRHVTALAEKRQLTNVALLAQNTHVIPDFHGNRSPIADPSMTGMICGLTLVTDIDSLAVLYLATLQALAHGTRHIIESLNKAGHCITTLFLCGGLSKNELFIQTHADVTGLPCVLPRESESVLVGSAILGAYASGDFSSVQEAMKSMNAAGKLVMPQDILKQYYDKKHQVFLQMLQNQVEYCTLMNS</sequence>
<accession>A0ABN8M5H8</accession>
<dbReference type="Pfam" id="PF00370">
    <property type="entry name" value="FGGY_N"/>
    <property type="match status" value="1"/>
</dbReference>
<feature type="domain" description="Carbohydrate kinase FGGY N-terminal" evidence="4">
    <location>
        <begin position="5"/>
        <end position="276"/>
    </location>
</feature>
<dbReference type="Gene3D" id="3.30.420.40">
    <property type="match status" value="1"/>
</dbReference>
<evidence type="ECO:0000259" key="4">
    <source>
        <dbReference type="Pfam" id="PF00370"/>
    </source>
</evidence>
<organism evidence="6 7">
    <name type="scientific">Porites evermanni</name>
    <dbReference type="NCBI Taxonomy" id="104178"/>
    <lineage>
        <taxon>Eukaryota</taxon>
        <taxon>Metazoa</taxon>
        <taxon>Cnidaria</taxon>
        <taxon>Anthozoa</taxon>
        <taxon>Hexacorallia</taxon>
        <taxon>Scleractinia</taxon>
        <taxon>Fungiina</taxon>
        <taxon>Poritidae</taxon>
        <taxon>Porites</taxon>
    </lineage>
</organism>
<dbReference type="InterPro" id="IPR000577">
    <property type="entry name" value="Carb_kinase_FGGY"/>
</dbReference>
<keyword evidence="3" id="KW-0418">Kinase</keyword>
<dbReference type="Pfam" id="PF02782">
    <property type="entry name" value="FGGY_C"/>
    <property type="match status" value="1"/>
</dbReference>
<dbReference type="Proteomes" id="UP001159427">
    <property type="component" value="Unassembled WGS sequence"/>
</dbReference>
<dbReference type="EMBL" id="CALNXI010000325">
    <property type="protein sequence ID" value="CAH3024876.1"/>
    <property type="molecule type" value="Genomic_DNA"/>
</dbReference>
<evidence type="ECO:0000259" key="5">
    <source>
        <dbReference type="Pfam" id="PF02782"/>
    </source>
</evidence>
<dbReference type="InterPro" id="IPR043129">
    <property type="entry name" value="ATPase_NBD"/>
</dbReference>
<dbReference type="SUPFAM" id="SSF53067">
    <property type="entry name" value="Actin-like ATPase domain"/>
    <property type="match status" value="2"/>
</dbReference>
<evidence type="ECO:0000256" key="3">
    <source>
        <dbReference type="ARBA" id="ARBA00022777"/>
    </source>
</evidence>
<dbReference type="InterPro" id="IPR006003">
    <property type="entry name" value="FGGY_RbtK-like"/>
</dbReference>
<reference evidence="6 7" key="1">
    <citation type="submission" date="2022-05" db="EMBL/GenBank/DDBJ databases">
        <authorList>
            <consortium name="Genoscope - CEA"/>
            <person name="William W."/>
        </authorList>
    </citation>
    <scope>NUCLEOTIDE SEQUENCE [LARGE SCALE GENOMIC DNA]</scope>
</reference>
<gene>
    <name evidence="6" type="ORF">PEVE_00024328</name>
</gene>
<keyword evidence="2" id="KW-0808">Transferase</keyword>
<dbReference type="InterPro" id="IPR018484">
    <property type="entry name" value="FGGY_N"/>
</dbReference>
<dbReference type="Gene3D" id="1.20.58.2240">
    <property type="match status" value="1"/>
</dbReference>
<proteinExistence type="inferred from homology"/>
<dbReference type="PANTHER" id="PTHR43435:SF4">
    <property type="entry name" value="FGGY CARBOHYDRATE KINASE DOMAIN-CONTAINING PROTEIN"/>
    <property type="match status" value="1"/>
</dbReference>
<evidence type="ECO:0008006" key="8">
    <source>
        <dbReference type="Google" id="ProtNLM"/>
    </source>
</evidence>
<name>A0ABN8M5H8_9CNID</name>
<comment type="similarity">
    <text evidence="1">Belongs to the FGGY kinase family.</text>
</comment>
<dbReference type="PIRSF" id="PIRSF000538">
    <property type="entry name" value="GlpK"/>
    <property type="match status" value="1"/>
</dbReference>
<dbReference type="InterPro" id="IPR018485">
    <property type="entry name" value="FGGY_C"/>
</dbReference>
<evidence type="ECO:0000256" key="1">
    <source>
        <dbReference type="ARBA" id="ARBA00009156"/>
    </source>
</evidence>
<evidence type="ECO:0000313" key="6">
    <source>
        <dbReference type="EMBL" id="CAH3024876.1"/>
    </source>
</evidence>